<evidence type="ECO:0000256" key="1">
    <source>
        <dbReference type="ARBA" id="ARBA00023015"/>
    </source>
</evidence>
<dbReference type="SUPFAM" id="SSF88659">
    <property type="entry name" value="Sigma3 and sigma4 domains of RNA polymerase sigma factors"/>
    <property type="match status" value="1"/>
</dbReference>
<dbReference type="PANTHER" id="PTHR30603:SF47">
    <property type="entry name" value="RNA POLYMERASE SIGMA FACTOR SIGD, CHLOROPLASTIC"/>
    <property type="match status" value="1"/>
</dbReference>
<dbReference type="InterPro" id="IPR013324">
    <property type="entry name" value="RNA_pol_sigma_r3/r4-like"/>
</dbReference>
<keyword evidence="1" id="KW-0805">Transcription regulation</keyword>
<dbReference type="NCBIfam" id="TIGR02937">
    <property type="entry name" value="sigma70-ECF"/>
    <property type="match status" value="1"/>
</dbReference>
<evidence type="ECO:0000259" key="6">
    <source>
        <dbReference type="Pfam" id="PF04545"/>
    </source>
</evidence>
<dbReference type="Pfam" id="PF04542">
    <property type="entry name" value="Sigma70_r2"/>
    <property type="match status" value="1"/>
</dbReference>
<evidence type="ECO:0000256" key="3">
    <source>
        <dbReference type="ARBA" id="ARBA00023125"/>
    </source>
</evidence>
<organism evidence="7">
    <name type="scientific">uncultured Caudovirales phage</name>
    <dbReference type="NCBI Taxonomy" id="2100421"/>
    <lineage>
        <taxon>Viruses</taxon>
        <taxon>Duplodnaviria</taxon>
        <taxon>Heunggongvirae</taxon>
        <taxon>Uroviricota</taxon>
        <taxon>Caudoviricetes</taxon>
        <taxon>Peduoviridae</taxon>
        <taxon>Maltschvirus</taxon>
        <taxon>Maltschvirus maltsch</taxon>
    </lineage>
</organism>
<dbReference type="GO" id="GO:0006352">
    <property type="term" value="P:DNA-templated transcription initiation"/>
    <property type="evidence" value="ECO:0007669"/>
    <property type="project" value="InterPro"/>
</dbReference>
<dbReference type="InterPro" id="IPR050239">
    <property type="entry name" value="Sigma-70_RNA_pol_init_factors"/>
</dbReference>
<accession>A0A6J5NPW5</accession>
<dbReference type="GO" id="GO:0016987">
    <property type="term" value="F:sigma factor activity"/>
    <property type="evidence" value="ECO:0007669"/>
    <property type="project" value="UniProtKB-KW"/>
</dbReference>
<feature type="domain" description="RNA polymerase sigma-70 region 2" evidence="5">
    <location>
        <begin position="57"/>
        <end position="122"/>
    </location>
</feature>
<dbReference type="InterPro" id="IPR007627">
    <property type="entry name" value="RNA_pol_sigma70_r2"/>
</dbReference>
<evidence type="ECO:0000259" key="5">
    <source>
        <dbReference type="Pfam" id="PF04542"/>
    </source>
</evidence>
<evidence type="ECO:0000256" key="2">
    <source>
        <dbReference type="ARBA" id="ARBA00023082"/>
    </source>
</evidence>
<sequence length="292" mass="33655">MGKLRELKISGERLTRRSDNTNRYFTEVEKRPMLSPDEEFKVGLRAQKGDEEAINKLIESNLRFVISVAKQYSNGDISMDELVCQGNIGLIHAAKTFDPSRGFKFISYAVWHIRKEILYYFTNYHKSIRVPQNILTALSQIRLIDQTIMQEEGRPGTEEEILEALEKTGKDFTLDQIKKYLGAEAKVSPLEYSDIEDANSPIDWLSSDSTAAELTEKSDEEIMLNEALYCLKPTEREIVILRHALRGGESESFNSIAEKYERSGEWARNVYKKAMRRLKARLIAKKEDFEIN</sequence>
<keyword evidence="3" id="KW-0238">DNA-binding</keyword>
<gene>
    <name evidence="7" type="ORF">UFOVP699_137</name>
</gene>
<keyword evidence="7" id="KW-0240">DNA-directed RNA polymerase</keyword>
<keyword evidence="2" id="KW-0731">Sigma factor</keyword>
<proteinExistence type="predicted"/>
<keyword evidence="4" id="KW-0804">Transcription</keyword>
<evidence type="ECO:0000313" key="7">
    <source>
        <dbReference type="EMBL" id="CAB4159401.1"/>
    </source>
</evidence>
<dbReference type="PANTHER" id="PTHR30603">
    <property type="entry name" value="RNA POLYMERASE SIGMA FACTOR RPO"/>
    <property type="match status" value="1"/>
</dbReference>
<name>A0A6J5NPW5_9CAUD</name>
<reference evidence="7" key="1">
    <citation type="submission" date="2020-04" db="EMBL/GenBank/DDBJ databases">
        <authorList>
            <person name="Chiriac C."/>
            <person name="Salcher M."/>
            <person name="Ghai R."/>
            <person name="Kavagutti S V."/>
        </authorList>
    </citation>
    <scope>NUCLEOTIDE SEQUENCE</scope>
</reference>
<dbReference type="SUPFAM" id="SSF88946">
    <property type="entry name" value="Sigma2 domain of RNA polymerase sigma factors"/>
    <property type="match status" value="1"/>
</dbReference>
<dbReference type="InterPro" id="IPR000943">
    <property type="entry name" value="RNA_pol_sigma70"/>
</dbReference>
<protein>
    <submittedName>
        <fullName evidence="7">RpoD DNA-directed RNA polymerase, sigma subunit (Sigma70/sigma32)</fullName>
    </submittedName>
</protein>
<feature type="domain" description="RNA polymerase sigma-70 region 4" evidence="6">
    <location>
        <begin position="227"/>
        <end position="279"/>
    </location>
</feature>
<dbReference type="EMBL" id="LR796670">
    <property type="protein sequence ID" value="CAB4159401.1"/>
    <property type="molecule type" value="Genomic_DNA"/>
</dbReference>
<evidence type="ECO:0000256" key="4">
    <source>
        <dbReference type="ARBA" id="ARBA00023163"/>
    </source>
</evidence>
<dbReference type="Pfam" id="PF04545">
    <property type="entry name" value="Sigma70_r4"/>
    <property type="match status" value="1"/>
</dbReference>
<dbReference type="GO" id="GO:0000428">
    <property type="term" value="C:DNA-directed RNA polymerase complex"/>
    <property type="evidence" value="ECO:0007669"/>
    <property type="project" value="UniProtKB-KW"/>
</dbReference>
<dbReference type="GO" id="GO:0003677">
    <property type="term" value="F:DNA binding"/>
    <property type="evidence" value="ECO:0007669"/>
    <property type="project" value="UniProtKB-KW"/>
</dbReference>
<dbReference type="InterPro" id="IPR014284">
    <property type="entry name" value="RNA_pol_sigma-70_dom"/>
</dbReference>
<dbReference type="InterPro" id="IPR013325">
    <property type="entry name" value="RNA_pol_sigma_r2"/>
</dbReference>
<dbReference type="InterPro" id="IPR007630">
    <property type="entry name" value="RNA_pol_sigma70_r4"/>
</dbReference>
<dbReference type="Gene3D" id="1.20.120.1810">
    <property type="match status" value="1"/>
</dbReference>
<dbReference type="PRINTS" id="PR00046">
    <property type="entry name" value="SIGMA70FCT"/>
</dbReference>
<dbReference type="Gene3D" id="1.20.140.160">
    <property type="match status" value="1"/>
</dbReference>